<feature type="domain" description="Alcohol dehydrogenase-like C-terminal" evidence="3">
    <location>
        <begin position="189"/>
        <end position="315"/>
    </location>
</feature>
<dbReference type="PANTHER" id="PTHR43401:SF2">
    <property type="entry name" value="L-THREONINE 3-DEHYDROGENASE"/>
    <property type="match status" value="1"/>
</dbReference>
<dbReference type="Pfam" id="PF08240">
    <property type="entry name" value="ADH_N"/>
    <property type="match status" value="1"/>
</dbReference>
<dbReference type="Pfam" id="PF00107">
    <property type="entry name" value="ADH_zinc_N"/>
    <property type="match status" value="1"/>
</dbReference>
<organism evidence="5 6">
    <name type="scientific">Nocardioides marmotae</name>
    <dbReference type="NCBI Taxonomy" id="2663857"/>
    <lineage>
        <taxon>Bacteria</taxon>
        <taxon>Bacillati</taxon>
        <taxon>Actinomycetota</taxon>
        <taxon>Actinomycetes</taxon>
        <taxon>Propionibacteriales</taxon>
        <taxon>Nocardioidaceae</taxon>
        <taxon>Nocardioides</taxon>
    </lineage>
</organism>
<evidence type="ECO:0000256" key="1">
    <source>
        <dbReference type="ARBA" id="ARBA00001947"/>
    </source>
</evidence>
<dbReference type="InterPro" id="IPR013149">
    <property type="entry name" value="ADH-like_C"/>
</dbReference>
<evidence type="ECO:0000259" key="3">
    <source>
        <dbReference type="Pfam" id="PF00107"/>
    </source>
</evidence>
<dbReference type="Gene3D" id="3.40.50.720">
    <property type="entry name" value="NAD(P)-binding Rossmann-like Domain"/>
    <property type="match status" value="1"/>
</dbReference>
<gene>
    <name evidence="5" type="ORF">GGQ22_02275</name>
</gene>
<reference evidence="5 6" key="1">
    <citation type="submission" date="2019-10" db="EMBL/GenBank/DDBJ databases">
        <title>Nocardioides novel species isolated from the excrement of Marmot.</title>
        <authorList>
            <person name="Zhang G."/>
        </authorList>
    </citation>
    <scope>NUCLEOTIDE SEQUENCE [LARGE SCALE GENOMIC DNA]</scope>
    <source>
        <strain evidence="6">zg-579</strain>
    </source>
</reference>
<dbReference type="RefSeq" id="WP_154613644.1">
    <property type="nucleotide sequence ID" value="NZ_CP053660.1"/>
</dbReference>
<accession>A0A6I3J9B9</accession>
<dbReference type="Proteomes" id="UP000433406">
    <property type="component" value="Unassembled WGS sequence"/>
</dbReference>
<dbReference type="InterPro" id="IPR011032">
    <property type="entry name" value="GroES-like_sf"/>
</dbReference>
<feature type="domain" description="Alcohol dehydrogenase-like N-terminal" evidence="4">
    <location>
        <begin position="23"/>
        <end position="147"/>
    </location>
</feature>
<dbReference type="AlphaFoldDB" id="A0A6I3J9B9"/>
<dbReference type="EMBL" id="WLCI01000002">
    <property type="protein sequence ID" value="MTB93898.1"/>
    <property type="molecule type" value="Genomic_DNA"/>
</dbReference>
<dbReference type="SUPFAM" id="SSF51735">
    <property type="entry name" value="NAD(P)-binding Rossmann-fold domains"/>
    <property type="match status" value="1"/>
</dbReference>
<dbReference type="GO" id="GO:0016491">
    <property type="term" value="F:oxidoreductase activity"/>
    <property type="evidence" value="ECO:0007669"/>
    <property type="project" value="UniProtKB-KW"/>
</dbReference>
<dbReference type="Gene3D" id="3.90.180.10">
    <property type="entry name" value="Medium-chain alcohol dehydrogenases, catalytic domain"/>
    <property type="match status" value="1"/>
</dbReference>
<dbReference type="InterPro" id="IPR050129">
    <property type="entry name" value="Zn_alcohol_dh"/>
</dbReference>
<dbReference type="SUPFAM" id="SSF50129">
    <property type="entry name" value="GroES-like"/>
    <property type="match status" value="1"/>
</dbReference>
<proteinExistence type="predicted"/>
<comment type="caution">
    <text evidence="5">The sequence shown here is derived from an EMBL/GenBank/DDBJ whole genome shotgun (WGS) entry which is preliminary data.</text>
</comment>
<dbReference type="InterPro" id="IPR013154">
    <property type="entry name" value="ADH-like_N"/>
</dbReference>
<evidence type="ECO:0000313" key="5">
    <source>
        <dbReference type="EMBL" id="MTB93898.1"/>
    </source>
</evidence>
<name>A0A6I3J9B9_9ACTN</name>
<evidence type="ECO:0000259" key="4">
    <source>
        <dbReference type="Pfam" id="PF08240"/>
    </source>
</evidence>
<keyword evidence="2" id="KW-0560">Oxidoreductase</keyword>
<dbReference type="InterPro" id="IPR036291">
    <property type="entry name" value="NAD(P)-bd_dom_sf"/>
</dbReference>
<evidence type="ECO:0000256" key="2">
    <source>
        <dbReference type="ARBA" id="ARBA00023002"/>
    </source>
</evidence>
<protein>
    <submittedName>
        <fullName evidence="5">Zinc-binding dehydrogenase</fullName>
    </submittedName>
</protein>
<comment type="cofactor">
    <cofactor evidence="1">
        <name>Zn(2+)</name>
        <dbReference type="ChEBI" id="CHEBI:29105"/>
    </cofactor>
</comment>
<sequence>MKAAIAEGIGTYLLEDVELLPLGPTDVRVRTIAALACVTDVHARRNGGSPGLAKPHIRGHAGIGEVLEVGDRVRRTQVGDRVVVVSRPQCGTCWWCLHDQPYECDTTVAPPPAAARRANGDLLQGSARVGSYAEEMRVAEATVVPVDTTLSDDELLMLSCGATTGFGAAFNTVPVRPGQNVLVMGAGIIGLSVAQAARVGGAENVVLVEPQAARRDHALAGHATHAVADAEEARELLADLTSGRGADVAFEAVGTPAALQEAFMLTRRAGDVVGIGFGHWDDQLVLPFNQVTLRNKRLSGCQFGSASIIRDIPDYARRIELGQLEVASLVGKRFSLDEINEALDAQEACETLGAIVVP</sequence>
<keyword evidence="6" id="KW-1185">Reference proteome</keyword>
<dbReference type="PANTHER" id="PTHR43401">
    <property type="entry name" value="L-THREONINE 3-DEHYDROGENASE"/>
    <property type="match status" value="1"/>
</dbReference>
<evidence type="ECO:0000313" key="6">
    <source>
        <dbReference type="Proteomes" id="UP000433406"/>
    </source>
</evidence>